<dbReference type="AlphaFoldDB" id="A0A1I6WE50"/>
<dbReference type="InterPro" id="IPR004136">
    <property type="entry name" value="NMO"/>
</dbReference>
<reference evidence="13" key="1">
    <citation type="submission" date="2016-10" db="EMBL/GenBank/DDBJ databases">
        <authorList>
            <person name="Varghese N."/>
            <person name="Submissions S."/>
        </authorList>
    </citation>
    <scope>NUCLEOTIDE SEQUENCE [LARGE SCALE GENOMIC DNA]</scope>
    <source>
        <strain evidence="13">ANC 5076</strain>
    </source>
</reference>
<dbReference type="SUPFAM" id="SSF51412">
    <property type="entry name" value="Inosine monophosphate dehydrogenase (IMPDH)"/>
    <property type="match status" value="1"/>
</dbReference>
<dbReference type="Pfam" id="PF03060">
    <property type="entry name" value="NMO"/>
    <property type="match status" value="1"/>
</dbReference>
<keyword evidence="5" id="KW-0288">FMN</keyword>
<comment type="cofactor">
    <cofactor evidence="1">
        <name>FMN</name>
        <dbReference type="ChEBI" id="CHEBI:58210"/>
    </cofactor>
</comment>
<keyword evidence="13" id="KW-1185">Reference proteome</keyword>
<evidence type="ECO:0000256" key="3">
    <source>
        <dbReference type="ARBA" id="ARBA00022575"/>
    </source>
</evidence>
<sequence>MTLLEQLDIKHPIFLAPMAGVSTPQLAAEVSNQGGLGSLGLGASSVEAARQQILETQVLTHQPFQVNFFCHQSSALDHDVAKQWIEYLIPQFEKYNAAPPTELECIYPSFLDHDDYLNLVLETKPKAVSFHFGIPHPHQIQALKKAGIMTMVSATNLAEALKIEAAGIDIIIAQGIEAGGHRGIFNETFDSAVKTSDLVQLLKQHCHLPIIAAGGLMNGHQAQQLIQLGAEAVQLGTAFVQCKSSNANAAYRKALFNTPITQITESISGRPARGLINHWHTQIDRPERPDVATYPYSYDLGKQLNAAASAQGDFGFAAFWAGTNVAQIREMEAADLVNQLVLEMSQM</sequence>
<evidence type="ECO:0000313" key="12">
    <source>
        <dbReference type="EMBL" id="SFT24266.1"/>
    </source>
</evidence>
<proteinExistence type="inferred from homology"/>
<name>A0A1I6WE50_9GAMM</name>
<dbReference type="Proteomes" id="UP000182827">
    <property type="component" value="Unassembled WGS sequence"/>
</dbReference>
<gene>
    <name evidence="12" type="ORF">SAMN05444586_10571</name>
</gene>
<evidence type="ECO:0000256" key="7">
    <source>
        <dbReference type="ARBA" id="ARBA00023002"/>
    </source>
</evidence>
<evidence type="ECO:0000313" key="13">
    <source>
        <dbReference type="Proteomes" id="UP000182827"/>
    </source>
</evidence>
<keyword evidence="6" id="KW-0547">Nucleotide-binding</keyword>
<dbReference type="EMBL" id="FOZU01000057">
    <property type="protein sequence ID" value="SFT24266.1"/>
    <property type="molecule type" value="Genomic_DNA"/>
</dbReference>
<evidence type="ECO:0000256" key="10">
    <source>
        <dbReference type="ARBA" id="ARBA00049401"/>
    </source>
</evidence>
<keyword evidence="4" id="KW-0285">Flavoprotein</keyword>
<dbReference type="PANTHER" id="PTHR42747">
    <property type="entry name" value="NITRONATE MONOOXYGENASE-RELATED"/>
    <property type="match status" value="1"/>
</dbReference>
<evidence type="ECO:0000256" key="6">
    <source>
        <dbReference type="ARBA" id="ARBA00022741"/>
    </source>
</evidence>
<evidence type="ECO:0000256" key="9">
    <source>
        <dbReference type="ARBA" id="ARBA00031155"/>
    </source>
</evidence>
<evidence type="ECO:0000256" key="5">
    <source>
        <dbReference type="ARBA" id="ARBA00022643"/>
    </source>
</evidence>
<protein>
    <recommendedName>
        <fullName evidence="11">Nitronate monooxygenase</fullName>
    </recommendedName>
    <alternativeName>
        <fullName evidence="9">Propionate 3-nitronate monooxygenase</fullName>
    </alternativeName>
</protein>
<dbReference type="RefSeq" id="WP_074947852.1">
    <property type="nucleotide sequence ID" value="NZ_FOZU01000057.1"/>
</dbReference>
<dbReference type="CDD" id="cd04730">
    <property type="entry name" value="NPD_like"/>
    <property type="match status" value="1"/>
</dbReference>
<dbReference type="GO" id="GO:0009636">
    <property type="term" value="P:response to toxic substance"/>
    <property type="evidence" value="ECO:0007669"/>
    <property type="project" value="UniProtKB-KW"/>
</dbReference>
<accession>A0A1I6WE50</accession>
<dbReference type="Gene3D" id="3.20.20.70">
    <property type="entry name" value="Aldolase class I"/>
    <property type="match status" value="1"/>
</dbReference>
<keyword evidence="3" id="KW-0216">Detoxification</keyword>
<evidence type="ECO:0000256" key="11">
    <source>
        <dbReference type="ARBA" id="ARBA00067136"/>
    </source>
</evidence>
<dbReference type="GO" id="GO:0018580">
    <property type="term" value="F:nitronate monooxygenase activity"/>
    <property type="evidence" value="ECO:0007669"/>
    <property type="project" value="InterPro"/>
</dbReference>
<comment type="catalytic activity">
    <reaction evidence="10">
        <text>3 propionate 3-nitronate + 3 O2 + H2O = 3 3-oxopropanoate + 2 nitrate + nitrite + H2O2 + 3 H(+)</text>
        <dbReference type="Rhea" id="RHEA:57332"/>
        <dbReference type="ChEBI" id="CHEBI:15377"/>
        <dbReference type="ChEBI" id="CHEBI:15378"/>
        <dbReference type="ChEBI" id="CHEBI:15379"/>
        <dbReference type="ChEBI" id="CHEBI:16240"/>
        <dbReference type="ChEBI" id="CHEBI:16301"/>
        <dbReference type="ChEBI" id="CHEBI:17632"/>
        <dbReference type="ChEBI" id="CHEBI:33190"/>
        <dbReference type="ChEBI" id="CHEBI:136067"/>
    </reaction>
</comment>
<keyword evidence="7" id="KW-0560">Oxidoreductase</keyword>
<evidence type="ECO:0000256" key="4">
    <source>
        <dbReference type="ARBA" id="ARBA00022630"/>
    </source>
</evidence>
<dbReference type="PANTHER" id="PTHR42747:SF3">
    <property type="entry name" value="NITRONATE MONOOXYGENASE-RELATED"/>
    <property type="match status" value="1"/>
</dbReference>
<dbReference type="GO" id="GO:0000166">
    <property type="term" value="F:nucleotide binding"/>
    <property type="evidence" value="ECO:0007669"/>
    <property type="project" value="UniProtKB-KW"/>
</dbReference>
<organism evidence="12 13">
    <name type="scientific">Acinetobacter bohemicus</name>
    <dbReference type="NCBI Taxonomy" id="1435036"/>
    <lineage>
        <taxon>Bacteria</taxon>
        <taxon>Pseudomonadati</taxon>
        <taxon>Pseudomonadota</taxon>
        <taxon>Gammaproteobacteria</taxon>
        <taxon>Moraxellales</taxon>
        <taxon>Moraxellaceae</taxon>
        <taxon>Acinetobacter</taxon>
    </lineage>
</organism>
<evidence type="ECO:0000256" key="1">
    <source>
        <dbReference type="ARBA" id="ARBA00001917"/>
    </source>
</evidence>
<keyword evidence="8 12" id="KW-0503">Monooxygenase</keyword>
<evidence type="ECO:0000256" key="2">
    <source>
        <dbReference type="ARBA" id="ARBA00009881"/>
    </source>
</evidence>
<evidence type="ECO:0000256" key="8">
    <source>
        <dbReference type="ARBA" id="ARBA00023033"/>
    </source>
</evidence>
<comment type="similarity">
    <text evidence="2">Belongs to the nitronate monooxygenase family. NMO class I subfamily.</text>
</comment>
<dbReference type="FunFam" id="3.20.20.70:FF:000154">
    <property type="entry name" value="Probable nitronate monooxygenase"/>
    <property type="match status" value="1"/>
</dbReference>
<dbReference type="InterPro" id="IPR013785">
    <property type="entry name" value="Aldolase_TIM"/>
</dbReference>